<evidence type="ECO:0000259" key="2">
    <source>
        <dbReference type="SMART" id="SM00491"/>
    </source>
</evidence>
<dbReference type="GO" id="GO:0016818">
    <property type="term" value="F:hydrolase activity, acting on acid anhydrides, in phosphorus-containing anhydrides"/>
    <property type="evidence" value="ECO:0007669"/>
    <property type="project" value="InterPro"/>
</dbReference>
<dbReference type="SMART" id="SM00491">
    <property type="entry name" value="HELICc2"/>
    <property type="match status" value="1"/>
</dbReference>
<gene>
    <name evidence="3" type="ORF">HGR_11386</name>
</gene>
<reference evidence="3 4" key="1">
    <citation type="journal article" date="2011" name="EMBO J.">
        <title>Structural diversity of bacterial flagellar motors.</title>
        <authorList>
            <person name="Chen S."/>
            <person name="Beeby M."/>
            <person name="Murphy G.E."/>
            <person name="Leadbetter J.R."/>
            <person name="Hendrixson D.R."/>
            <person name="Briegel A."/>
            <person name="Li Z."/>
            <person name="Shi J."/>
            <person name="Tocheva E.I."/>
            <person name="Muller A."/>
            <person name="Dobro M.J."/>
            <person name="Jensen G.J."/>
        </authorList>
    </citation>
    <scope>NUCLEOTIDE SEQUENCE [LARGE SCALE GENOMIC DNA]</scope>
    <source>
        <strain evidence="3 4">ATCC 19624</strain>
    </source>
</reference>
<dbReference type="InterPro" id="IPR045028">
    <property type="entry name" value="DinG/Rad3-like"/>
</dbReference>
<comment type="caution">
    <text evidence="3">The sequence shown here is derived from an EMBL/GenBank/DDBJ whole genome shotgun (WGS) entry which is preliminary data.</text>
</comment>
<evidence type="ECO:0000313" key="3">
    <source>
        <dbReference type="EMBL" id="EGI76395.1"/>
    </source>
</evidence>
<dbReference type="Gene3D" id="3.40.50.300">
    <property type="entry name" value="P-loop containing nucleotide triphosphate hydrolases"/>
    <property type="match status" value="1"/>
</dbReference>
<evidence type="ECO:0000256" key="1">
    <source>
        <dbReference type="ARBA" id="ARBA00038058"/>
    </source>
</evidence>
<dbReference type="PANTHER" id="PTHR11472:SF34">
    <property type="entry name" value="REGULATOR OF TELOMERE ELONGATION HELICASE 1"/>
    <property type="match status" value="1"/>
</dbReference>
<dbReference type="InterPro" id="IPR027417">
    <property type="entry name" value="P-loop_NTPase"/>
</dbReference>
<protein>
    <submittedName>
        <fullName evidence="3">Helicase c2</fullName>
    </submittedName>
</protein>
<dbReference type="GO" id="GO:0006139">
    <property type="term" value="P:nucleobase-containing compound metabolic process"/>
    <property type="evidence" value="ECO:0007669"/>
    <property type="project" value="InterPro"/>
</dbReference>
<dbReference type="eggNOG" id="COG1199">
    <property type="taxonomic scope" value="Bacteria"/>
</dbReference>
<feature type="domain" description="ATP-dependent helicase C-terminal" evidence="2">
    <location>
        <begin position="1"/>
        <end position="105"/>
    </location>
</feature>
<organism evidence="3 4">
    <name type="scientific">Hylemonella gracilis ATCC 19624</name>
    <dbReference type="NCBI Taxonomy" id="887062"/>
    <lineage>
        <taxon>Bacteria</taxon>
        <taxon>Pseudomonadati</taxon>
        <taxon>Pseudomonadota</taxon>
        <taxon>Betaproteobacteria</taxon>
        <taxon>Burkholderiales</taxon>
        <taxon>Comamonadaceae</taxon>
        <taxon>Hylemonella</taxon>
    </lineage>
</organism>
<dbReference type="EMBL" id="AEGR01000067">
    <property type="protein sequence ID" value="EGI76395.1"/>
    <property type="molecule type" value="Genomic_DNA"/>
</dbReference>
<comment type="similarity">
    <text evidence="1">Belongs to the helicase family. DinG subfamily.</text>
</comment>
<dbReference type="AlphaFoldDB" id="F3KUZ2"/>
<dbReference type="GO" id="GO:0003676">
    <property type="term" value="F:nucleic acid binding"/>
    <property type="evidence" value="ECO:0007669"/>
    <property type="project" value="InterPro"/>
</dbReference>
<dbReference type="Proteomes" id="UP000016368">
    <property type="component" value="Unassembled WGS sequence"/>
</dbReference>
<accession>F3KUZ2</accession>
<evidence type="ECO:0000313" key="4">
    <source>
        <dbReference type="Proteomes" id="UP000016368"/>
    </source>
</evidence>
<name>F3KUZ2_9BURK</name>
<keyword evidence="3" id="KW-0347">Helicase</keyword>
<dbReference type="InterPro" id="IPR006555">
    <property type="entry name" value="ATP-dep_Helicase_C"/>
</dbReference>
<dbReference type="PANTHER" id="PTHR11472">
    <property type="entry name" value="DNA REPAIR DEAD HELICASE RAD3/XP-D SUBFAMILY MEMBER"/>
    <property type="match status" value="1"/>
</dbReference>
<sequence length="140" mass="15119">MDRLRRGAASPTQGCVLVASASFWEGVDIPGDALQLVVIDKLPFPPPGDPLVHARSRRLESAQRSAFNDYHLPEAAVALKQGAGRLIRSESDRGLLVICDPRLAQMGYGRRLLAGLPPMQRLSTEPEALAWLAVLRADAG</sequence>
<proteinExistence type="inferred from homology"/>
<keyword evidence="3" id="KW-0547">Nucleotide-binding</keyword>
<dbReference type="GO" id="GO:0003678">
    <property type="term" value="F:DNA helicase activity"/>
    <property type="evidence" value="ECO:0007669"/>
    <property type="project" value="TreeGrafter"/>
</dbReference>
<dbReference type="STRING" id="887062.HGR_11386"/>
<keyword evidence="3" id="KW-0378">Hydrolase</keyword>
<dbReference type="GO" id="GO:0005524">
    <property type="term" value="F:ATP binding"/>
    <property type="evidence" value="ECO:0007669"/>
    <property type="project" value="InterPro"/>
</dbReference>
<keyword evidence="3" id="KW-0067">ATP-binding</keyword>
<dbReference type="Pfam" id="PF13307">
    <property type="entry name" value="Helicase_C_2"/>
    <property type="match status" value="1"/>
</dbReference>
<keyword evidence="4" id="KW-1185">Reference proteome</keyword>